<accession>A0ACB9IK48</accession>
<name>A0ACB9IK48_9ASTR</name>
<sequence>MMSKGKGIAQESEHDYPWKKHKSRQEGLDEDILNMLSEASRNEISFLKTQVMSFREREDDREREITELRDMDKSVLEVVDEGDKGDDDNDDEGDNDQVMVYLNGAGAGGVSFIGDVVVSGSGVGSSVVGERGDGGKTSGSDGGKVGDNDIGGSSAGGIGGELKESHYSDIDGSDYDDLDEKDVIFESSIGKPMNEKANGEIVEVDETLDDSSIDKS</sequence>
<reference evidence="2" key="1">
    <citation type="journal article" date="2022" name="Mol. Ecol. Resour.">
        <title>The genomes of chicory, endive, great burdock and yacon provide insights into Asteraceae palaeo-polyploidization history and plant inulin production.</title>
        <authorList>
            <person name="Fan W."/>
            <person name="Wang S."/>
            <person name="Wang H."/>
            <person name="Wang A."/>
            <person name="Jiang F."/>
            <person name="Liu H."/>
            <person name="Zhao H."/>
            <person name="Xu D."/>
            <person name="Zhang Y."/>
        </authorList>
    </citation>
    <scope>NUCLEOTIDE SEQUENCE [LARGE SCALE GENOMIC DNA]</scope>
    <source>
        <strain evidence="2">cv. Yunnan</strain>
    </source>
</reference>
<protein>
    <submittedName>
        <fullName evidence="1">Uncharacterized protein</fullName>
    </submittedName>
</protein>
<gene>
    <name evidence="1" type="ORF">L1987_24004</name>
</gene>
<reference evidence="1 2" key="2">
    <citation type="journal article" date="2022" name="Mol. Ecol. Resour.">
        <title>The genomes of chicory, endive, great burdock and yacon provide insights into Asteraceae paleo-polyploidization history and plant inulin production.</title>
        <authorList>
            <person name="Fan W."/>
            <person name="Wang S."/>
            <person name="Wang H."/>
            <person name="Wang A."/>
            <person name="Jiang F."/>
            <person name="Liu H."/>
            <person name="Zhao H."/>
            <person name="Xu D."/>
            <person name="Zhang Y."/>
        </authorList>
    </citation>
    <scope>NUCLEOTIDE SEQUENCE [LARGE SCALE GENOMIC DNA]</scope>
    <source>
        <strain evidence="2">cv. Yunnan</strain>
        <tissue evidence="1">Leaves</tissue>
    </source>
</reference>
<proteinExistence type="predicted"/>
<comment type="caution">
    <text evidence="1">The sequence shown here is derived from an EMBL/GenBank/DDBJ whole genome shotgun (WGS) entry which is preliminary data.</text>
</comment>
<evidence type="ECO:0000313" key="1">
    <source>
        <dbReference type="EMBL" id="KAI3808063.1"/>
    </source>
</evidence>
<evidence type="ECO:0000313" key="2">
    <source>
        <dbReference type="Proteomes" id="UP001056120"/>
    </source>
</evidence>
<dbReference type="Proteomes" id="UP001056120">
    <property type="component" value="Linkage Group LG08"/>
</dbReference>
<organism evidence="1 2">
    <name type="scientific">Smallanthus sonchifolius</name>
    <dbReference type="NCBI Taxonomy" id="185202"/>
    <lineage>
        <taxon>Eukaryota</taxon>
        <taxon>Viridiplantae</taxon>
        <taxon>Streptophyta</taxon>
        <taxon>Embryophyta</taxon>
        <taxon>Tracheophyta</taxon>
        <taxon>Spermatophyta</taxon>
        <taxon>Magnoliopsida</taxon>
        <taxon>eudicotyledons</taxon>
        <taxon>Gunneridae</taxon>
        <taxon>Pentapetalae</taxon>
        <taxon>asterids</taxon>
        <taxon>campanulids</taxon>
        <taxon>Asterales</taxon>
        <taxon>Asteraceae</taxon>
        <taxon>Asteroideae</taxon>
        <taxon>Heliantheae alliance</taxon>
        <taxon>Millerieae</taxon>
        <taxon>Smallanthus</taxon>
    </lineage>
</organism>
<keyword evidence="2" id="KW-1185">Reference proteome</keyword>
<dbReference type="EMBL" id="CM042025">
    <property type="protein sequence ID" value="KAI3808063.1"/>
    <property type="molecule type" value="Genomic_DNA"/>
</dbReference>